<keyword evidence="4" id="KW-1185">Reference proteome</keyword>
<proteinExistence type="predicted"/>
<feature type="compositionally biased region" description="Polar residues" evidence="2">
    <location>
        <begin position="153"/>
        <end position="166"/>
    </location>
</feature>
<keyword evidence="1" id="KW-0175">Coiled coil</keyword>
<organism evidence="3 4">
    <name type="scientific">Adineta ricciae</name>
    <name type="common">Rotifer</name>
    <dbReference type="NCBI Taxonomy" id="249248"/>
    <lineage>
        <taxon>Eukaryota</taxon>
        <taxon>Metazoa</taxon>
        <taxon>Spiralia</taxon>
        <taxon>Gnathifera</taxon>
        <taxon>Rotifera</taxon>
        <taxon>Eurotatoria</taxon>
        <taxon>Bdelloidea</taxon>
        <taxon>Adinetida</taxon>
        <taxon>Adinetidae</taxon>
        <taxon>Adineta</taxon>
    </lineage>
</organism>
<sequence>MKETISKKLDKRWSKLVLDGTKPPVKSCLRKQLHHLVENEPTHATTNTTTTTTNSNKPLLIVFFFEEGDIPIQKNSRSRRRKASENKSFNLDEFYDQKSSDEILNNQLLNDQKLNDQEFVCEELNEGIKTMILTNDSPPLTVNRSIGDDKSPSKNNSPALEANQSMAHHKSPLKNDFTMTNVLAPLDNLITNNTSMDGLNYDDPTDHYLTKLRKENDLLMKQFDDRIDQFQTKIKKTIVQLKQMNYDLKQLVIEKENKQNEFVFLLNEHKRFAITKKLNQNRRKPVKRIKNAIGDGKH</sequence>
<reference evidence="3" key="1">
    <citation type="submission" date="2021-02" db="EMBL/GenBank/DDBJ databases">
        <authorList>
            <person name="Nowell W R."/>
        </authorList>
    </citation>
    <scope>NUCLEOTIDE SEQUENCE</scope>
</reference>
<comment type="caution">
    <text evidence="3">The sequence shown here is derived from an EMBL/GenBank/DDBJ whole genome shotgun (WGS) entry which is preliminary data.</text>
</comment>
<name>A0A814S207_ADIRI</name>
<feature type="coiled-coil region" evidence="1">
    <location>
        <begin position="241"/>
        <end position="268"/>
    </location>
</feature>
<gene>
    <name evidence="3" type="ORF">XAT740_LOCUS20480</name>
</gene>
<protein>
    <submittedName>
        <fullName evidence="3">Uncharacterized protein</fullName>
    </submittedName>
</protein>
<dbReference type="AlphaFoldDB" id="A0A814S207"/>
<evidence type="ECO:0000313" key="4">
    <source>
        <dbReference type="Proteomes" id="UP000663828"/>
    </source>
</evidence>
<evidence type="ECO:0000256" key="1">
    <source>
        <dbReference type="SAM" id="Coils"/>
    </source>
</evidence>
<dbReference type="EMBL" id="CAJNOR010001433">
    <property type="protein sequence ID" value="CAF1142118.1"/>
    <property type="molecule type" value="Genomic_DNA"/>
</dbReference>
<evidence type="ECO:0000256" key="2">
    <source>
        <dbReference type="SAM" id="MobiDB-lite"/>
    </source>
</evidence>
<dbReference type="Proteomes" id="UP000663828">
    <property type="component" value="Unassembled WGS sequence"/>
</dbReference>
<evidence type="ECO:0000313" key="3">
    <source>
        <dbReference type="EMBL" id="CAF1142118.1"/>
    </source>
</evidence>
<accession>A0A814S207</accession>
<feature type="region of interest" description="Disordered" evidence="2">
    <location>
        <begin position="136"/>
        <end position="167"/>
    </location>
</feature>